<dbReference type="Gene3D" id="1.10.238.260">
    <property type="match status" value="1"/>
</dbReference>
<dbReference type="PROSITE" id="PS00815">
    <property type="entry name" value="AIPM_HOMOCIT_SYNTH_1"/>
    <property type="match status" value="1"/>
</dbReference>
<comment type="similarity">
    <text evidence="2 11">Belongs to the alpha-IPM synthase/homocitrate synthase family. LeuA type 1 subfamily.</text>
</comment>
<feature type="binding site" evidence="11">
    <location>
        <position position="14"/>
    </location>
    <ligand>
        <name>Mn(2+)</name>
        <dbReference type="ChEBI" id="CHEBI:29035"/>
    </ligand>
</feature>
<dbReference type="FunFam" id="3.30.160.270:FF:000003">
    <property type="entry name" value="2-isopropylmalate synthase"/>
    <property type="match status" value="1"/>
</dbReference>
<evidence type="ECO:0000256" key="9">
    <source>
        <dbReference type="ARBA" id="ARBA00023211"/>
    </source>
</evidence>
<dbReference type="InterPro" id="IPR013785">
    <property type="entry name" value="Aldolase_TIM"/>
</dbReference>
<evidence type="ECO:0000313" key="14">
    <source>
        <dbReference type="Proteomes" id="UP000184052"/>
    </source>
</evidence>
<keyword evidence="5 11" id="KW-0432">Leucine biosynthesis</keyword>
<dbReference type="GO" id="GO:0003985">
    <property type="term" value="F:acetyl-CoA C-acetyltransferase activity"/>
    <property type="evidence" value="ECO:0007669"/>
    <property type="project" value="UniProtKB-UniRule"/>
</dbReference>
<comment type="catalytic activity">
    <reaction evidence="11">
        <text>3-methyl-2-oxobutanoate + acetyl-CoA + H2O = (2S)-2-isopropylmalate + CoA + H(+)</text>
        <dbReference type="Rhea" id="RHEA:21524"/>
        <dbReference type="ChEBI" id="CHEBI:1178"/>
        <dbReference type="ChEBI" id="CHEBI:11851"/>
        <dbReference type="ChEBI" id="CHEBI:15377"/>
        <dbReference type="ChEBI" id="CHEBI:15378"/>
        <dbReference type="ChEBI" id="CHEBI:57287"/>
        <dbReference type="ChEBI" id="CHEBI:57288"/>
        <dbReference type="EC" id="2.3.3.13"/>
    </reaction>
</comment>
<dbReference type="STRING" id="1121476.SAMN02745751_02606"/>
<dbReference type="CDD" id="cd07940">
    <property type="entry name" value="DRE_TIM_IPMS"/>
    <property type="match status" value="1"/>
</dbReference>
<dbReference type="SUPFAM" id="SSF110921">
    <property type="entry name" value="2-isopropylmalate synthase LeuA, allosteric (dimerisation) domain"/>
    <property type="match status" value="1"/>
</dbReference>
<dbReference type="NCBIfam" id="TIGR00973">
    <property type="entry name" value="leuA_bact"/>
    <property type="match status" value="1"/>
</dbReference>
<dbReference type="InterPro" id="IPR013709">
    <property type="entry name" value="2-isopropylmalate_synth_dimer"/>
</dbReference>
<dbReference type="PANTHER" id="PTHR10277">
    <property type="entry name" value="HOMOCITRATE SYNTHASE-RELATED"/>
    <property type="match status" value="1"/>
</dbReference>
<dbReference type="GO" id="GO:0030145">
    <property type="term" value="F:manganese ion binding"/>
    <property type="evidence" value="ECO:0007669"/>
    <property type="project" value="UniProtKB-UniRule"/>
</dbReference>
<keyword evidence="14" id="KW-1185">Reference proteome</keyword>
<evidence type="ECO:0000256" key="4">
    <source>
        <dbReference type="ARBA" id="ARBA00018198"/>
    </source>
</evidence>
<gene>
    <name evidence="11" type="primary">leuA</name>
    <name evidence="13" type="ORF">SAMN02745751_02606</name>
</gene>
<keyword evidence="7 11" id="KW-0808">Transferase</keyword>
<dbReference type="GO" id="GO:0009098">
    <property type="term" value="P:L-leucine biosynthetic process"/>
    <property type="evidence" value="ECO:0007669"/>
    <property type="project" value="UniProtKB-UniRule"/>
</dbReference>
<organism evidence="13 14">
    <name type="scientific">Dethiosulfatibacter aminovorans DSM 17477</name>
    <dbReference type="NCBI Taxonomy" id="1121476"/>
    <lineage>
        <taxon>Bacteria</taxon>
        <taxon>Bacillati</taxon>
        <taxon>Bacillota</taxon>
        <taxon>Tissierellia</taxon>
        <taxon>Dethiosulfatibacter</taxon>
    </lineage>
</organism>
<evidence type="ECO:0000256" key="5">
    <source>
        <dbReference type="ARBA" id="ARBA00022430"/>
    </source>
</evidence>
<comment type="subunit">
    <text evidence="11">Homodimer.</text>
</comment>
<dbReference type="PANTHER" id="PTHR10277:SF9">
    <property type="entry name" value="2-ISOPROPYLMALATE SYNTHASE 1, CHLOROPLASTIC-RELATED"/>
    <property type="match status" value="1"/>
</dbReference>
<dbReference type="GO" id="GO:0005737">
    <property type="term" value="C:cytoplasm"/>
    <property type="evidence" value="ECO:0007669"/>
    <property type="project" value="UniProtKB-UniRule"/>
</dbReference>
<dbReference type="RefSeq" id="WP_073050012.1">
    <property type="nucleotide sequence ID" value="NZ_FQZL01000021.1"/>
</dbReference>
<comment type="pathway">
    <text evidence="1 11">Amino-acid biosynthesis; L-leucine biosynthesis; L-leucine from 3-methyl-2-oxobutanoate: step 1/4.</text>
</comment>
<dbReference type="InterPro" id="IPR000891">
    <property type="entry name" value="PYR_CT"/>
</dbReference>
<dbReference type="OrthoDB" id="9804858at2"/>
<keyword evidence="11" id="KW-0963">Cytoplasm</keyword>
<comment type="function">
    <text evidence="11">Catalyzes the condensation of the acetyl group of acetyl-CoA with 3-methyl-2-oxobutanoate (2-ketoisovalerate) to form 3-carboxy-3-hydroxy-4-methylpentanoate (2-isopropylmalate).</text>
</comment>
<dbReference type="PROSITE" id="PS00816">
    <property type="entry name" value="AIPM_HOMOCIT_SYNTH_2"/>
    <property type="match status" value="1"/>
</dbReference>
<dbReference type="NCBIfam" id="NF002085">
    <property type="entry name" value="PRK00915.1-2"/>
    <property type="match status" value="1"/>
</dbReference>
<evidence type="ECO:0000256" key="6">
    <source>
        <dbReference type="ARBA" id="ARBA00022605"/>
    </source>
</evidence>
<dbReference type="FunFam" id="1.10.238.260:FF:000001">
    <property type="entry name" value="2-isopropylmalate synthase"/>
    <property type="match status" value="1"/>
</dbReference>
<feature type="binding site" evidence="11">
    <location>
        <position position="238"/>
    </location>
    <ligand>
        <name>Mn(2+)</name>
        <dbReference type="ChEBI" id="CHEBI:29035"/>
    </ligand>
</feature>
<dbReference type="NCBIfam" id="NF002086">
    <property type="entry name" value="PRK00915.1-3"/>
    <property type="match status" value="1"/>
</dbReference>
<dbReference type="GO" id="GO:0003852">
    <property type="term" value="F:2-isopropylmalate synthase activity"/>
    <property type="evidence" value="ECO:0007669"/>
    <property type="project" value="UniProtKB-UniRule"/>
</dbReference>
<dbReference type="SMART" id="SM00917">
    <property type="entry name" value="LeuA_dimer"/>
    <property type="match status" value="1"/>
</dbReference>
<keyword evidence="9 11" id="KW-0464">Manganese</keyword>
<reference evidence="13 14" key="1">
    <citation type="submission" date="2016-11" db="EMBL/GenBank/DDBJ databases">
        <authorList>
            <person name="Jaros S."/>
            <person name="Januszkiewicz K."/>
            <person name="Wedrychowicz H."/>
        </authorList>
    </citation>
    <scope>NUCLEOTIDE SEQUENCE [LARGE SCALE GENOMIC DNA]</scope>
    <source>
        <strain evidence="13 14">DSM 17477</strain>
    </source>
</reference>
<accession>A0A1M6JF71</accession>
<dbReference type="Gene3D" id="3.20.20.70">
    <property type="entry name" value="Aldolase class I"/>
    <property type="match status" value="1"/>
</dbReference>
<dbReference type="Gene3D" id="3.30.160.270">
    <property type="match status" value="1"/>
</dbReference>
<keyword evidence="8 11" id="KW-0479">Metal-binding</keyword>
<dbReference type="EMBL" id="FQZL01000021">
    <property type="protein sequence ID" value="SHJ45336.1"/>
    <property type="molecule type" value="Genomic_DNA"/>
</dbReference>
<dbReference type="FunFam" id="3.20.20.70:FF:000010">
    <property type="entry name" value="2-isopropylmalate synthase"/>
    <property type="match status" value="1"/>
</dbReference>
<comment type="cofactor">
    <cofactor evidence="11">
        <name>Mn(2+)</name>
        <dbReference type="ChEBI" id="CHEBI:29035"/>
    </cofactor>
</comment>
<keyword evidence="10 11" id="KW-0100">Branched-chain amino acid biosynthesis</keyword>
<evidence type="ECO:0000256" key="7">
    <source>
        <dbReference type="ARBA" id="ARBA00022679"/>
    </source>
</evidence>
<dbReference type="HAMAP" id="MF_01025">
    <property type="entry name" value="LeuA_type1"/>
    <property type="match status" value="1"/>
</dbReference>
<dbReference type="InterPro" id="IPR050073">
    <property type="entry name" value="2-IPM_HCS-like"/>
</dbReference>
<name>A0A1M6JF71_9FIRM</name>
<dbReference type="InterPro" id="IPR054691">
    <property type="entry name" value="LeuA/HCS_post-cat"/>
</dbReference>
<keyword evidence="6 11" id="KW-0028">Amino-acid biosynthesis</keyword>
<dbReference type="SUPFAM" id="SSF51569">
    <property type="entry name" value="Aldolase"/>
    <property type="match status" value="1"/>
</dbReference>
<sequence length="509" mass="56038">MSKLIKIFDTTLRDGEQSPGCSMNLKEKLQLARQLERLNVDIIEAGFAAASPGDLLAIKEVAGVIENTTVASLARTHKDDIDKAWEAVKDAVSPRIHTFIATSPIHMEYKLKMSPEAVMDRAEEMVKYAKKYLSNIEFSAEDATRSDVDFLAKIFTRVINAGATTINIPDTVGYTTPEEYYDFISKIRSKCPALDKVDISVHCHNDLGLGVANSLAAIRAGATQIECTINGIGERAGNASLEEIAMVLNTRKDIYPYTVNIDTKQIMRSSELLSSITGVKVQPNKAIVGANAFAHESGIHQHGVLNNKETYEIMTPESIGLHENKLVLGKHSGKHAFNDKLVAMGYNLDKEELAAAFTRFKEVADKKKEVHERDIDAIVSRQNIAVPKEFELERFVINSGNTITSTAIVNIRTNNRTVEKVATGDGPIDAAFKAIEKIVGRKLKLEDWSMDAVTEGKDALGDATVKLRDNGHVYIGRGLSTDIVEASVKAYVNAVNKMKFEEKQEQEIS</sequence>
<evidence type="ECO:0000256" key="1">
    <source>
        <dbReference type="ARBA" id="ARBA00004689"/>
    </source>
</evidence>
<dbReference type="Pfam" id="PF22617">
    <property type="entry name" value="HCS_D2"/>
    <property type="match status" value="1"/>
</dbReference>
<dbReference type="AlphaFoldDB" id="A0A1M6JF71"/>
<feature type="region of interest" description="Regulatory domain" evidence="11">
    <location>
        <begin position="391"/>
        <end position="509"/>
    </location>
</feature>
<evidence type="ECO:0000256" key="11">
    <source>
        <dbReference type="HAMAP-Rule" id="MF_01025"/>
    </source>
</evidence>
<evidence type="ECO:0000256" key="2">
    <source>
        <dbReference type="ARBA" id="ARBA00009396"/>
    </source>
</evidence>
<feature type="binding site" evidence="11">
    <location>
        <position position="204"/>
    </location>
    <ligand>
        <name>Mn(2+)</name>
        <dbReference type="ChEBI" id="CHEBI:29035"/>
    </ligand>
</feature>
<evidence type="ECO:0000256" key="3">
    <source>
        <dbReference type="ARBA" id="ARBA00012973"/>
    </source>
</evidence>
<dbReference type="EC" id="2.3.3.13" evidence="3 11"/>
<dbReference type="PROSITE" id="PS50991">
    <property type="entry name" value="PYR_CT"/>
    <property type="match status" value="1"/>
</dbReference>
<dbReference type="Pfam" id="PF08502">
    <property type="entry name" value="LeuA_dimer"/>
    <property type="match status" value="1"/>
</dbReference>
<dbReference type="InterPro" id="IPR002034">
    <property type="entry name" value="AIPM/Hcit_synth_CS"/>
</dbReference>
<dbReference type="Proteomes" id="UP000184052">
    <property type="component" value="Unassembled WGS sequence"/>
</dbReference>
<evidence type="ECO:0000256" key="8">
    <source>
        <dbReference type="ARBA" id="ARBA00022723"/>
    </source>
</evidence>
<protein>
    <recommendedName>
        <fullName evidence="4 11">2-isopropylmalate synthase</fullName>
        <ecNumber evidence="3 11">2.3.3.13</ecNumber>
    </recommendedName>
    <alternativeName>
        <fullName evidence="11">Alpha-IPM synthase</fullName>
    </alternativeName>
    <alternativeName>
        <fullName evidence="11">Alpha-isopropylmalate synthase</fullName>
    </alternativeName>
</protein>
<evidence type="ECO:0000313" key="13">
    <source>
        <dbReference type="EMBL" id="SHJ45336.1"/>
    </source>
</evidence>
<evidence type="ECO:0000259" key="12">
    <source>
        <dbReference type="PROSITE" id="PS50991"/>
    </source>
</evidence>
<dbReference type="Pfam" id="PF00682">
    <property type="entry name" value="HMGL-like"/>
    <property type="match status" value="1"/>
</dbReference>
<dbReference type="InterPro" id="IPR005671">
    <property type="entry name" value="LeuA_bact_synth"/>
</dbReference>
<proteinExistence type="inferred from homology"/>
<feature type="binding site" evidence="11">
    <location>
        <position position="202"/>
    </location>
    <ligand>
        <name>Mn(2+)</name>
        <dbReference type="ChEBI" id="CHEBI:29035"/>
    </ligand>
</feature>
<dbReference type="UniPathway" id="UPA00048">
    <property type="reaction ID" value="UER00070"/>
</dbReference>
<feature type="domain" description="Pyruvate carboxyltransferase" evidence="12">
    <location>
        <begin position="5"/>
        <end position="267"/>
    </location>
</feature>
<evidence type="ECO:0000256" key="10">
    <source>
        <dbReference type="ARBA" id="ARBA00023304"/>
    </source>
</evidence>
<dbReference type="InterPro" id="IPR036230">
    <property type="entry name" value="LeuA_allosteric_dom_sf"/>
</dbReference>